<proteinExistence type="predicted"/>
<evidence type="ECO:0000256" key="2">
    <source>
        <dbReference type="ARBA" id="ARBA00022737"/>
    </source>
</evidence>
<evidence type="ECO:0000256" key="1">
    <source>
        <dbReference type="ARBA" id="ARBA00022574"/>
    </source>
</evidence>
<organism evidence="3 4">
    <name type="scientific">Blepharisma stoltei</name>
    <dbReference type="NCBI Taxonomy" id="1481888"/>
    <lineage>
        <taxon>Eukaryota</taxon>
        <taxon>Sar</taxon>
        <taxon>Alveolata</taxon>
        <taxon>Ciliophora</taxon>
        <taxon>Postciliodesmatophora</taxon>
        <taxon>Heterotrichea</taxon>
        <taxon>Heterotrichida</taxon>
        <taxon>Blepharismidae</taxon>
        <taxon>Blepharisma</taxon>
    </lineage>
</organism>
<dbReference type="InterPro" id="IPR015943">
    <property type="entry name" value="WD40/YVTN_repeat-like_dom_sf"/>
</dbReference>
<accession>A0AAU9IRK5</accession>
<dbReference type="PANTHER" id="PTHR19857">
    <property type="entry name" value="MITOCHONDRIAL DIVISION PROTEIN 1-RELATED"/>
    <property type="match status" value="1"/>
</dbReference>
<keyword evidence="4" id="KW-1185">Reference proteome</keyword>
<comment type="caution">
    <text evidence="3">The sequence shown here is derived from an EMBL/GenBank/DDBJ whole genome shotgun (WGS) entry which is preliminary data.</text>
</comment>
<protein>
    <recommendedName>
        <fullName evidence="5">WD40 repeat domain-containing protein</fullName>
    </recommendedName>
</protein>
<name>A0AAU9IRK5_9CILI</name>
<sequence length="275" mass="30808">MKLIYKFDWEIECLAKQRENLAVIGSKLTGNVWDGWVSIINYGENQYHQVAANRFESGMRCGAWHGGKLYVGADNGDVYCFNQDLSIAAKASLHNDSVASIDKKGQNIVSADSYEIIVWDQSMNFQFSMQNADTSHLKLYDNHSILSIGNDVRIWDIRSKESKAILNLSGNAVDMRLVDSSLFIAQEDGLILQIDLRSENCINQWNVDHLLSSIEVIGSSFAIGTQQGDLLLYDYGNSQLQTSTALHKDQIRSLLFTGSEILTGSLDRTLKSYHI</sequence>
<dbReference type="SUPFAM" id="SSF50998">
    <property type="entry name" value="Quinoprotein alcohol dehydrogenase-like"/>
    <property type="match status" value="1"/>
</dbReference>
<dbReference type="PANTHER" id="PTHR19857:SF8">
    <property type="entry name" value="ANGIO-ASSOCIATED MIGRATORY CELL PROTEIN"/>
    <property type="match status" value="1"/>
</dbReference>
<keyword evidence="1" id="KW-0853">WD repeat</keyword>
<dbReference type="AlphaFoldDB" id="A0AAU9IRK5"/>
<dbReference type="InterPro" id="IPR011047">
    <property type="entry name" value="Quinoprotein_ADH-like_sf"/>
</dbReference>
<evidence type="ECO:0000313" key="3">
    <source>
        <dbReference type="EMBL" id="CAG9313845.1"/>
    </source>
</evidence>
<evidence type="ECO:0000313" key="4">
    <source>
        <dbReference type="Proteomes" id="UP001162131"/>
    </source>
</evidence>
<keyword evidence="2" id="KW-0677">Repeat</keyword>
<dbReference type="Proteomes" id="UP001162131">
    <property type="component" value="Unassembled WGS sequence"/>
</dbReference>
<dbReference type="EMBL" id="CAJZBQ010000011">
    <property type="protein sequence ID" value="CAG9313845.1"/>
    <property type="molecule type" value="Genomic_DNA"/>
</dbReference>
<gene>
    <name evidence="3" type="ORF">BSTOLATCC_MIC9648</name>
</gene>
<evidence type="ECO:0008006" key="5">
    <source>
        <dbReference type="Google" id="ProtNLM"/>
    </source>
</evidence>
<dbReference type="Gene3D" id="2.130.10.10">
    <property type="entry name" value="YVTN repeat-like/Quinoprotein amine dehydrogenase"/>
    <property type="match status" value="2"/>
</dbReference>
<reference evidence="3" key="1">
    <citation type="submission" date="2021-09" db="EMBL/GenBank/DDBJ databases">
        <authorList>
            <consortium name="AG Swart"/>
            <person name="Singh M."/>
            <person name="Singh A."/>
            <person name="Seah K."/>
            <person name="Emmerich C."/>
        </authorList>
    </citation>
    <scope>NUCLEOTIDE SEQUENCE</scope>
    <source>
        <strain evidence="3">ATCC30299</strain>
    </source>
</reference>
<dbReference type="InterPro" id="IPR051179">
    <property type="entry name" value="WD_repeat_multifunction"/>
</dbReference>